<accession>A0A5B8YDM9</accession>
<dbReference type="InterPro" id="IPR052918">
    <property type="entry name" value="Motility_Chemotaxis_Reg"/>
</dbReference>
<evidence type="ECO:0008006" key="3">
    <source>
        <dbReference type="Google" id="ProtNLM"/>
    </source>
</evidence>
<dbReference type="Proteomes" id="UP000315995">
    <property type="component" value="Chromosome"/>
</dbReference>
<accession>A0A4Y6Q1L7</accession>
<evidence type="ECO:0000313" key="2">
    <source>
        <dbReference type="Proteomes" id="UP000315995"/>
    </source>
</evidence>
<proteinExistence type="predicted"/>
<name>A0A4Y6Q1L7_PERCE</name>
<dbReference type="Gene3D" id="2.80.10.50">
    <property type="match status" value="1"/>
</dbReference>
<dbReference type="PANTHER" id="PTHR35580">
    <property type="entry name" value="CELL SURFACE GLYCOPROTEIN (S-LAYER PROTEIN)-LIKE PROTEIN"/>
    <property type="match status" value="1"/>
</dbReference>
<dbReference type="AlphaFoldDB" id="A0A4Y6Q1L7"/>
<organism evidence="1 2">
    <name type="scientific">Persicimonas caeni</name>
    <dbReference type="NCBI Taxonomy" id="2292766"/>
    <lineage>
        <taxon>Bacteria</taxon>
        <taxon>Deltaproteobacteria</taxon>
        <taxon>Bradymonadales</taxon>
        <taxon>Bradymonadaceae</taxon>
        <taxon>Persicimonas</taxon>
    </lineage>
</organism>
<dbReference type="PANTHER" id="PTHR35580:SF1">
    <property type="entry name" value="PHYTASE-LIKE DOMAIN-CONTAINING PROTEIN"/>
    <property type="match status" value="1"/>
</dbReference>
<gene>
    <name evidence="1" type="ORF">FIV42_26045</name>
</gene>
<evidence type="ECO:0000313" key="1">
    <source>
        <dbReference type="EMBL" id="QDG54077.1"/>
    </source>
</evidence>
<dbReference type="EMBL" id="CP041186">
    <property type="protein sequence ID" value="QDG54077.1"/>
    <property type="molecule type" value="Genomic_DNA"/>
</dbReference>
<dbReference type="OrthoDB" id="53254at2"/>
<sequence length="481" mass="50550">MIFVGLTLVGLIGMTGCSSGDAGQGDGLDAGVEGEWLDSSLPEGDAVSRGSELECMRAVGGEGTNELHQMIVDADGNAIVAGRFQGTIDFGRGPHRSNGGFDLFVAMFDASCEVAWAVTAGGPGADLARDPSIGPDGHILITGHISDWVELAGRTLDAGDDRALLLAKISPQGRVVWAHHEAGQGAISGSYATHDADGNILAVAELRGDSDFVGGKTVERSTVDRNLIAFSSGGERLWETRWYGEGANFVTGVEVGDDGRIFAVGEFRGGLDFGDGERTSRGGADLFVAAVRPGGELDWVQTFGGPGDDFAASMTLGDKGDIIVAGGFSDAIDMGDYKLRSNGYLDGLLARLTPDGQVRWARGFGGEGYDRNFFVTRGARGQIVTAARFQERVEWAGRAFESGGVDDVVASVVSEDGAQVRWARQFGNEMQDVWYQLGSPDDGSLVISGGYRGSLELYGESLVERDAETFYVVRVGAGSDG</sequence>
<dbReference type="RefSeq" id="WP_141200522.1">
    <property type="nucleotide sequence ID" value="NZ_CP041186.1"/>
</dbReference>
<keyword evidence="2" id="KW-1185">Reference proteome</keyword>
<protein>
    <recommendedName>
        <fullName evidence="3">PQQ-like beta-propeller repeat protein</fullName>
    </recommendedName>
</protein>
<dbReference type="SUPFAM" id="SSF63829">
    <property type="entry name" value="Calcium-dependent phosphotriesterase"/>
    <property type="match status" value="1"/>
</dbReference>
<reference evidence="1 2" key="1">
    <citation type="submission" date="2019-06" db="EMBL/GenBank/DDBJ databases">
        <title>Persicimonas caeni gen. nov., sp. nov., a predatory bacterium isolated from solar saltern.</title>
        <authorList>
            <person name="Wang S."/>
        </authorList>
    </citation>
    <scope>NUCLEOTIDE SEQUENCE [LARGE SCALE GENOMIC DNA]</scope>
    <source>
        <strain evidence="1 2">YN101</strain>
    </source>
</reference>